<dbReference type="RefSeq" id="WP_213354160.1">
    <property type="nucleotide sequence ID" value="NZ_JAHBGB010000037.1"/>
</dbReference>
<dbReference type="NCBIfam" id="TIGR01558">
    <property type="entry name" value="sm_term_P27"/>
    <property type="match status" value="1"/>
</dbReference>
<organism evidence="2 3">
    <name type="scientific">Ancylobacter oerskovii</name>
    <dbReference type="NCBI Taxonomy" id="459519"/>
    <lineage>
        <taxon>Bacteria</taxon>
        <taxon>Pseudomonadati</taxon>
        <taxon>Pseudomonadota</taxon>
        <taxon>Alphaproteobacteria</taxon>
        <taxon>Hyphomicrobiales</taxon>
        <taxon>Xanthobacteraceae</taxon>
        <taxon>Ancylobacter</taxon>
    </lineage>
</organism>
<keyword evidence="3" id="KW-1185">Reference proteome</keyword>
<proteinExistence type="predicted"/>
<dbReference type="Proteomes" id="UP001597299">
    <property type="component" value="Unassembled WGS sequence"/>
</dbReference>
<evidence type="ECO:0000313" key="2">
    <source>
        <dbReference type="EMBL" id="MFD2142331.1"/>
    </source>
</evidence>
<dbReference type="Pfam" id="PF05119">
    <property type="entry name" value="Terminase_4"/>
    <property type="match status" value="1"/>
</dbReference>
<dbReference type="InterPro" id="IPR006448">
    <property type="entry name" value="Phage_term_ssu_P27"/>
</dbReference>
<evidence type="ECO:0000313" key="3">
    <source>
        <dbReference type="Proteomes" id="UP001597299"/>
    </source>
</evidence>
<name>A0ABW4Z154_9HYPH</name>
<feature type="compositionally biased region" description="Basic and acidic residues" evidence="1">
    <location>
        <begin position="124"/>
        <end position="144"/>
    </location>
</feature>
<dbReference type="EMBL" id="JBHUHD010000001">
    <property type="protein sequence ID" value="MFD2142331.1"/>
    <property type="molecule type" value="Genomic_DNA"/>
</dbReference>
<feature type="region of interest" description="Disordered" evidence="1">
    <location>
        <begin position="119"/>
        <end position="144"/>
    </location>
</feature>
<sequence>MNVIDGTGQIVPEPHWRMLLTDDLEIDAATEYWRAVTTELRERNLLAPANRHAIQRLVLAYVIYDRSVRDVAENGAVTKPKRGNPKAIARVSPHFTAMREAANDAATLEAELGLSPRRRGAVTKVERKARAARASDEFKGKAAG</sequence>
<evidence type="ECO:0000256" key="1">
    <source>
        <dbReference type="SAM" id="MobiDB-lite"/>
    </source>
</evidence>
<accession>A0ABW4Z154</accession>
<comment type="caution">
    <text evidence="2">The sequence shown here is derived from an EMBL/GenBank/DDBJ whole genome shotgun (WGS) entry which is preliminary data.</text>
</comment>
<protein>
    <submittedName>
        <fullName evidence="2">Phage terminase small subunit P27 family</fullName>
    </submittedName>
</protein>
<reference evidence="3" key="1">
    <citation type="journal article" date="2019" name="Int. J. Syst. Evol. Microbiol.">
        <title>The Global Catalogue of Microorganisms (GCM) 10K type strain sequencing project: providing services to taxonomists for standard genome sequencing and annotation.</title>
        <authorList>
            <consortium name="The Broad Institute Genomics Platform"/>
            <consortium name="The Broad Institute Genome Sequencing Center for Infectious Disease"/>
            <person name="Wu L."/>
            <person name="Ma J."/>
        </authorList>
    </citation>
    <scope>NUCLEOTIDE SEQUENCE [LARGE SCALE GENOMIC DNA]</scope>
    <source>
        <strain evidence="3">CCM 7435</strain>
    </source>
</reference>
<gene>
    <name evidence="2" type="ORF">ACFSNC_18135</name>
</gene>